<name>A0A6A6C293_ZASCE</name>
<dbReference type="EMBL" id="ML993627">
    <property type="protein sequence ID" value="KAF2160388.1"/>
    <property type="molecule type" value="Genomic_DNA"/>
</dbReference>
<gene>
    <name evidence="2" type="ORF">M409DRAFT_29234</name>
</gene>
<dbReference type="AlphaFoldDB" id="A0A6A6C293"/>
<keyword evidence="3" id="KW-1185">Reference proteome</keyword>
<dbReference type="GeneID" id="54562641"/>
<proteinExistence type="predicted"/>
<evidence type="ECO:0000313" key="2">
    <source>
        <dbReference type="EMBL" id="KAF2160388.1"/>
    </source>
</evidence>
<dbReference type="Proteomes" id="UP000799537">
    <property type="component" value="Unassembled WGS sequence"/>
</dbReference>
<keyword evidence="1" id="KW-0732">Signal</keyword>
<accession>A0A6A6C293</accession>
<protein>
    <submittedName>
        <fullName evidence="2">Uncharacterized protein</fullName>
    </submittedName>
</protein>
<evidence type="ECO:0000256" key="1">
    <source>
        <dbReference type="SAM" id="SignalP"/>
    </source>
</evidence>
<reference evidence="2" key="1">
    <citation type="journal article" date="2020" name="Stud. Mycol.">
        <title>101 Dothideomycetes genomes: a test case for predicting lifestyles and emergence of pathogens.</title>
        <authorList>
            <person name="Haridas S."/>
            <person name="Albert R."/>
            <person name="Binder M."/>
            <person name="Bloem J."/>
            <person name="Labutti K."/>
            <person name="Salamov A."/>
            <person name="Andreopoulos B."/>
            <person name="Baker S."/>
            <person name="Barry K."/>
            <person name="Bills G."/>
            <person name="Bluhm B."/>
            <person name="Cannon C."/>
            <person name="Castanera R."/>
            <person name="Culley D."/>
            <person name="Daum C."/>
            <person name="Ezra D."/>
            <person name="Gonzalez J."/>
            <person name="Henrissat B."/>
            <person name="Kuo A."/>
            <person name="Liang C."/>
            <person name="Lipzen A."/>
            <person name="Lutzoni F."/>
            <person name="Magnuson J."/>
            <person name="Mondo S."/>
            <person name="Nolan M."/>
            <person name="Ohm R."/>
            <person name="Pangilinan J."/>
            <person name="Park H.-J."/>
            <person name="Ramirez L."/>
            <person name="Alfaro M."/>
            <person name="Sun H."/>
            <person name="Tritt A."/>
            <person name="Yoshinaga Y."/>
            <person name="Zwiers L.-H."/>
            <person name="Turgeon B."/>
            <person name="Goodwin S."/>
            <person name="Spatafora J."/>
            <person name="Crous P."/>
            <person name="Grigoriev I."/>
        </authorList>
    </citation>
    <scope>NUCLEOTIDE SEQUENCE</scope>
    <source>
        <strain evidence="2">ATCC 36951</strain>
    </source>
</reference>
<organism evidence="2 3">
    <name type="scientific">Zasmidium cellare ATCC 36951</name>
    <dbReference type="NCBI Taxonomy" id="1080233"/>
    <lineage>
        <taxon>Eukaryota</taxon>
        <taxon>Fungi</taxon>
        <taxon>Dikarya</taxon>
        <taxon>Ascomycota</taxon>
        <taxon>Pezizomycotina</taxon>
        <taxon>Dothideomycetes</taxon>
        <taxon>Dothideomycetidae</taxon>
        <taxon>Mycosphaerellales</taxon>
        <taxon>Mycosphaerellaceae</taxon>
        <taxon>Zasmidium</taxon>
    </lineage>
</organism>
<feature type="chain" id="PRO_5025386670" evidence="1">
    <location>
        <begin position="19"/>
        <end position="238"/>
    </location>
</feature>
<dbReference type="RefSeq" id="XP_033661277.1">
    <property type="nucleotide sequence ID" value="XM_033809369.1"/>
</dbReference>
<evidence type="ECO:0000313" key="3">
    <source>
        <dbReference type="Proteomes" id="UP000799537"/>
    </source>
</evidence>
<sequence length="238" mass="27131">MRFTTTASVLAILGTTLALPVIPEKNVTETVSPSPEAPTYHVYKAAWKREAEAEAVPRKKYELWKRREFIDPKSFSFGDHAKREAEEESDEAGDPKTLILWRDAEADPKKYELWKKDAEAEKEKFELWKKEAGADAAADPKKYELWRKDAEAGVQAWKKDAEADAEKFKLWRKDADADADANKNKFELWKRDAKADADPVVTAWKREADADAKENKFELWKKEADADGNAEPTIAGAW</sequence>
<feature type="signal peptide" evidence="1">
    <location>
        <begin position="1"/>
        <end position="18"/>
    </location>
</feature>